<keyword evidence="1" id="KW-0812">Transmembrane</keyword>
<feature type="transmembrane region" description="Helical" evidence="1">
    <location>
        <begin position="12"/>
        <end position="33"/>
    </location>
</feature>
<dbReference type="SUPFAM" id="SSF55073">
    <property type="entry name" value="Nucleotide cyclase"/>
    <property type="match status" value="1"/>
</dbReference>
<feature type="transmembrane region" description="Helical" evidence="1">
    <location>
        <begin position="139"/>
        <end position="158"/>
    </location>
</feature>
<dbReference type="PANTHER" id="PTHR44757:SF2">
    <property type="entry name" value="BIOFILM ARCHITECTURE MAINTENANCE PROTEIN MBAA"/>
    <property type="match status" value="1"/>
</dbReference>
<dbReference type="PROSITE" id="PS50887">
    <property type="entry name" value="GGDEF"/>
    <property type="match status" value="1"/>
</dbReference>
<dbReference type="AlphaFoldDB" id="A0A7G7MDC8"/>
<organism evidence="4 5">
    <name type="scientific">Pseudonocardia petroleophila</name>
    <dbReference type="NCBI Taxonomy" id="37331"/>
    <lineage>
        <taxon>Bacteria</taxon>
        <taxon>Bacillati</taxon>
        <taxon>Actinomycetota</taxon>
        <taxon>Actinomycetes</taxon>
        <taxon>Pseudonocardiales</taxon>
        <taxon>Pseudonocardiaceae</taxon>
        <taxon>Pseudonocardia</taxon>
    </lineage>
</organism>
<dbReference type="CDD" id="cd01949">
    <property type="entry name" value="GGDEF"/>
    <property type="match status" value="1"/>
</dbReference>
<dbReference type="InterPro" id="IPR043128">
    <property type="entry name" value="Rev_trsase/Diguanyl_cyclase"/>
</dbReference>
<dbReference type="NCBIfam" id="TIGR00254">
    <property type="entry name" value="GGDEF"/>
    <property type="match status" value="1"/>
</dbReference>
<name>A0A7G7MDC8_9PSEU</name>
<dbReference type="RefSeq" id="WP_185717550.1">
    <property type="nucleotide sequence ID" value="NZ_BAAAWI010000001.1"/>
</dbReference>
<proteinExistence type="predicted"/>
<keyword evidence="1" id="KW-1133">Transmembrane helix</keyword>
<feature type="transmembrane region" description="Helical" evidence="1">
    <location>
        <begin position="235"/>
        <end position="254"/>
    </location>
</feature>
<dbReference type="InterPro" id="IPR001633">
    <property type="entry name" value="EAL_dom"/>
</dbReference>
<evidence type="ECO:0000313" key="4">
    <source>
        <dbReference type="EMBL" id="QNG50789.1"/>
    </source>
</evidence>
<feature type="transmembrane region" description="Helical" evidence="1">
    <location>
        <begin position="45"/>
        <end position="64"/>
    </location>
</feature>
<dbReference type="InterPro" id="IPR035919">
    <property type="entry name" value="EAL_sf"/>
</dbReference>
<keyword evidence="1" id="KW-0472">Membrane</keyword>
<dbReference type="SMART" id="SM00052">
    <property type="entry name" value="EAL"/>
    <property type="match status" value="1"/>
</dbReference>
<feature type="transmembrane region" description="Helical" evidence="1">
    <location>
        <begin position="199"/>
        <end position="223"/>
    </location>
</feature>
<dbReference type="SMART" id="SM00267">
    <property type="entry name" value="GGDEF"/>
    <property type="match status" value="1"/>
</dbReference>
<evidence type="ECO:0000259" key="3">
    <source>
        <dbReference type="PROSITE" id="PS50887"/>
    </source>
</evidence>
<dbReference type="PROSITE" id="PS50883">
    <property type="entry name" value="EAL"/>
    <property type="match status" value="1"/>
</dbReference>
<dbReference type="EMBL" id="CP060131">
    <property type="protein sequence ID" value="QNG50789.1"/>
    <property type="molecule type" value="Genomic_DNA"/>
</dbReference>
<feature type="transmembrane region" description="Helical" evidence="1">
    <location>
        <begin position="266"/>
        <end position="286"/>
    </location>
</feature>
<dbReference type="CDD" id="cd01948">
    <property type="entry name" value="EAL"/>
    <property type="match status" value="1"/>
</dbReference>
<dbReference type="InterPro" id="IPR029787">
    <property type="entry name" value="Nucleotide_cyclase"/>
</dbReference>
<feature type="domain" description="GGDEF" evidence="3">
    <location>
        <begin position="369"/>
        <end position="508"/>
    </location>
</feature>
<evidence type="ECO:0000256" key="1">
    <source>
        <dbReference type="SAM" id="Phobius"/>
    </source>
</evidence>
<feature type="transmembrane region" description="Helical" evidence="1">
    <location>
        <begin position="298"/>
        <end position="316"/>
    </location>
</feature>
<feature type="transmembrane region" description="Helical" evidence="1">
    <location>
        <begin position="108"/>
        <end position="127"/>
    </location>
</feature>
<feature type="transmembrane region" description="Helical" evidence="1">
    <location>
        <begin position="170"/>
        <end position="192"/>
    </location>
</feature>
<dbReference type="Pfam" id="PF00563">
    <property type="entry name" value="EAL"/>
    <property type="match status" value="1"/>
</dbReference>
<reference evidence="4 5" key="1">
    <citation type="submission" date="2020-08" db="EMBL/GenBank/DDBJ databases">
        <authorList>
            <person name="Mo P."/>
        </authorList>
    </citation>
    <scope>NUCLEOTIDE SEQUENCE [LARGE SCALE GENOMIC DNA]</scope>
    <source>
        <strain evidence="4 5">CGMCC 4.1532</strain>
    </source>
</reference>
<dbReference type="PANTHER" id="PTHR44757">
    <property type="entry name" value="DIGUANYLATE CYCLASE DGCP"/>
    <property type="match status" value="1"/>
</dbReference>
<accession>A0A7G7MDC8</accession>
<gene>
    <name evidence="4" type="ORF">H6H00_21610</name>
</gene>
<dbReference type="SUPFAM" id="SSF141868">
    <property type="entry name" value="EAL domain-like"/>
    <property type="match status" value="1"/>
</dbReference>
<dbReference type="Gene3D" id="3.20.20.450">
    <property type="entry name" value="EAL domain"/>
    <property type="match status" value="1"/>
</dbReference>
<protein>
    <submittedName>
        <fullName evidence="4">EAL domain-containing protein</fullName>
    </submittedName>
</protein>
<keyword evidence="5" id="KW-1185">Reference proteome</keyword>
<dbReference type="Pfam" id="PF00990">
    <property type="entry name" value="GGDEF"/>
    <property type="match status" value="1"/>
</dbReference>
<dbReference type="Proteomes" id="UP000515728">
    <property type="component" value="Chromosome"/>
</dbReference>
<dbReference type="InterPro" id="IPR000160">
    <property type="entry name" value="GGDEF_dom"/>
</dbReference>
<dbReference type="KEGG" id="ppel:H6H00_21610"/>
<sequence length="785" mass="82527">MTVSPLPTASSLRALVPGTGVAAVTAFLILAGITTAVDGAAQQWAANLGVLAFAAAAVAGCVRAARRSRGRSRRGWAALAAAAGSWGGGQVAWTALESLGITTPFPSVADLGYLGFPVCALVGLALLSPRAGWAGPRRLLDALTVGCALALLAWFAVIDPLAAGRTLVEASVALTYPVLDVVLLTVTVLSLAQTREKPLLWALLGLSMVAMAVSDVLFSYATAAGTYLSGSAVDWGWWAAFLLLATAGSLVTGPRSSSPRPPAVRTVAPASLLPYLPLSAVVLVAAVESATGTGLDPVAVGIIVVLVGLVLSRQYVTVRDNMTLARTVQEREAQLHELAFRDGLTGLANRALFLDRLGHALDLSTRDRRPVSVVFLDLDGFKAVNDGLGHAMGDLLLVGVAERLRATLRASDTLARLGGDEFAVLVEQGTRFEHDAATVAQHLLDSFAAPFQIRGRTVSVSASIGVASVEPGVDPPGAEHAATLLHRADVAMYAVKEAGRGGGILVHSPSLDLERGRDEPALQRAFATALEQGRVQAVYQPVVDPVTGRIGAFEALARWTHDGDEIPPATFVPISARAGLSEHLTALMLDQACTQLGAWNRALGHRRLRVAVNVNPSELTDVGLPDRIAALFDRHGLAAGQLALEITESGMTTRPDTAVDVMNALRASGVRLALDDFGTGFSTLARLSSTPVDTVKIDRFFVADIDHDVQRKRFLVGLFELTRHLGLRTVAEGVERPGQLRELRRLGCDLVQGHLIGRPATPEELTPVVLAEQPVIDPELLGRVG</sequence>
<evidence type="ECO:0000313" key="5">
    <source>
        <dbReference type="Proteomes" id="UP000515728"/>
    </source>
</evidence>
<evidence type="ECO:0000259" key="2">
    <source>
        <dbReference type="PROSITE" id="PS50883"/>
    </source>
</evidence>
<dbReference type="Gene3D" id="3.30.70.270">
    <property type="match status" value="1"/>
</dbReference>
<feature type="transmembrane region" description="Helical" evidence="1">
    <location>
        <begin position="76"/>
        <end position="96"/>
    </location>
</feature>
<dbReference type="InterPro" id="IPR052155">
    <property type="entry name" value="Biofilm_reg_signaling"/>
</dbReference>
<feature type="domain" description="EAL" evidence="2">
    <location>
        <begin position="519"/>
        <end position="773"/>
    </location>
</feature>